<feature type="compositionally biased region" description="Low complexity" evidence="6">
    <location>
        <begin position="122"/>
        <end position="136"/>
    </location>
</feature>
<dbReference type="InterPro" id="IPR036508">
    <property type="entry name" value="Chitin-bd_dom_sf"/>
</dbReference>
<feature type="compositionally biased region" description="Basic and acidic residues" evidence="6">
    <location>
        <begin position="235"/>
        <end position="256"/>
    </location>
</feature>
<feature type="domain" description="Chitin-binding type-2" evidence="8">
    <location>
        <begin position="39"/>
        <end position="107"/>
    </location>
</feature>
<dbReference type="GO" id="GO:0008061">
    <property type="term" value="F:chitin binding"/>
    <property type="evidence" value="ECO:0007669"/>
    <property type="project" value="UniProtKB-KW"/>
</dbReference>
<dbReference type="RefSeq" id="XP_027204594.1">
    <property type="nucleotide sequence ID" value="XM_027348793.1"/>
</dbReference>
<accession>A0A6P6YIA1</accession>
<evidence type="ECO:0000256" key="4">
    <source>
        <dbReference type="ARBA" id="ARBA00023157"/>
    </source>
</evidence>
<keyword evidence="3" id="KW-0677">Repeat</keyword>
<dbReference type="PANTHER" id="PTHR23301:SF0">
    <property type="entry name" value="CHITIN-BINDING TYPE-2 DOMAIN-CONTAINING PROTEIN-RELATED"/>
    <property type="match status" value="1"/>
</dbReference>
<name>A0A6P6YIA1_DERPT</name>
<dbReference type="InterPro" id="IPR002557">
    <property type="entry name" value="Chitin-bd_dom"/>
</dbReference>
<feature type="signal peptide" evidence="7">
    <location>
        <begin position="1"/>
        <end position="22"/>
    </location>
</feature>
<evidence type="ECO:0000313" key="10">
    <source>
        <dbReference type="RefSeq" id="XP_027204594.1"/>
    </source>
</evidence>
<evidence type="ECO:0000313" key="9">
    <source>
        <dbReference type="Proteomes" id="UP000515146"/>
    </source>
</evidence>
<feature type="region of interest" description="Disordered" evidence="6">
    <location>
        <begin position="235"/>
        <end position="272"/>
    </location>
</feature>
<evidence type="ECO:0000256" key="7">
    <source>
        <dbReference type="SAM" id="SignalP"/>
    </source>
</evidence>
<dbReference type="PRINTS" id="PR01217">
    <property type="entry name" value="PRICHEXTENSN"/>
</dbReference>
<keyword evidence="9" id="KW-1185">Reference proteome</keyword>
<organism evidence="9 10">
    <name type="scientific">Dermatophagoides pteronyssinus</name>
    <name type="common">European house dust mite</name>
    <dbReference type="NCBI Taxonomy" id="6956"/>
    <lineage>
        <taxon>Eukaryota</taxon>
        <taxon>Metazoa</taxon>
        <taxon>Ecdysozoa</taxon>
        <taxon>Arthropoda</taxon>
        <taxon>Chelicerata</taxon>
        <taxon>Arachnida</taxon>
        <taxon>Acari</taxon>
        <taxon>Acariformes</taxon>
        <taxon>Sarcoptiformes</taxon>
        <taxon>Astigmata</taxon>
        <taxon>Psoroptidia</taxon>
        <taxon>Analgoidea</taxon>
        <taxon>Pyroglyphidae</taxon>
        <taxon>Dermatophagoidinae</taxon>
        <taxon>Dermatophagoides</taxon>
    </lineage>
</organism>
<evidence type="ECO:0000256" key="5">
    <source>
        <dbReference type="ARBA" id="ARBA00023180"/>
    </source>
</evidence>
<dbReference type="PANTHER" id="PTHR23301">
    <property type="entry name" value="CHITIN BINDING PERITROPHIN-A"/>
    <property type="match status" value="1"/>
</dbReference>
<evidence type="ECO:0000256" key="3">
    <source>
        <dbReference type="ARBA" id="ARBA00022737"/>
    </source>
</evidence>
<evidence type="ECO:0000256" key="6">
    <source>
        <dbReference type="SAM" id="MobiDB-lite"/>
    </source>
</evidence>
<dbReference type="OrthoDB" id="10590534at2759"/>
<evidence type="ECO:0000256" key="1">
    <source>
        <dbReference type="ARBA" id="ARBA00022669"/>
    </source>
</evidence>
<feature type="compositionally biased region" description="Basic residues" evidence="6">
    <location>
        <begin position="257"/>
        <end position="269"/>
    </location>
</feature>
<dbReference type="AlphaFoldDB" id="A0A6P6YIA1"/>
<keyword evidence="2 7" id="KW-0732">Signal</keyword>
<evidence type="ECO:0000259" key="8">
    <source>
        <dbReference type="PROSITE" id="PS50940"/>
    </source>
</evidence>
<dbReference type="Gene3D" id="2.170.140.10">
    <property type="entry name" value="Chitin binding domain"/>
    <property type="match status" value="2"/>
</dbReference>
<dbReference type="Proteomes" id="UP000515146">
    <property type="component" value="Unplaced"/>
</dbReference>
<dbReference type="SMART" id="SM00494">
    <property type="entry name" value="ChtBD2"/>
    <property type="match status" value="2"/>
</dbReference>
<keyword evidence="1" id="KW-0147">Chitin-binding</keyword>
<feature type="region of interest" description="Disordered" evidence="6">
    <location>
        <begin position="109"/>
        <end position="208"/>
    </location>
</feature>
<dbReference type="InterPro" id="IPR051940">
    <property type="entry name" value="Chitin_bind-dev_reg"/>
</dbReference>
<feature type="chain" id="PRO_5028124473" evidence="7">
    <location>
        <begin position="23"/>
        <end position="434"/>
    </location>
</feature>
<dbReference type="SUPFAM" id="SSF57625">
    <property type="entry name" value="Invertebrate chitin-binding proteins"/>
    <property type="match status" value="2"/>
</dbReference>
<keyword evidence="5" id="KW-0325">Glycoprotein</keyword>
<gene>
    <name evidence="10" type="primary">LOC113798279</name>
</gene>
<dbReference type="GO" id="GO:0005576">
    <property type="term" value="C:extracellular region"/>
    <property type="evidence" value="ECO:0007669"/>
    <property type="project" value="InterPro"/>
</dbReference>
<reference evidence="10" key="1">
    <citation type="submission" date="2025-08" db="UniProtKB">
        <authorList>
            <consortium name="RefSeq"/>
        </authorList>
    </citation>
    <scope>IDENTIFICATION</scope>
    <source>
        <strain evidence="10">Airmid</strain>
    </source>
</reference>
<protein>
    <submittedName>
        <fullName evidence="10">Uncharacterized protein LOC113798279 isoform X2</fullName>
    </submittedName>
</protein>
<dbReference type="PROSITE" id="PS50940">
    <property type="entry name" value="CHIT_BIND_II"/>
    <property type="match status" value="2"/>
</dbReference>
<keyword evidence="4" id="KW-1015">Disulfide bond</keyword>
<proteinExistence type="predicted"/>
<dbReference type="Pfam" id="PF01607">
    <property type="entry name" value="CBM_14"/>
    <property type="match status" value="1"/>
</dbReference>
<feature type="domain" description="Chitin-binding type-2" evidence="8">
    <location>
        <begin position="318"/>
        <end position="386"/>
    </location>
</feature>
<sequence>MKFFPLLLSIIVASSAFAVVASNNDDGNDLMTTIDYREYIHCPENPDSSRYIRNPYDCRSFYRCYKEGFVRLAIWNCPDGEYFDDDLVVHTCIRIDDYLAKYGQCKTIPLPTIKPPTEKPTTRPSTKQTTRPTTRSTTEKTTRPTTRPTTEKTTRPTTRPTTEKTTRPTTRPTTEKTTRPTTRSTTEKPTRPSTRPTMPPTTKRPHHNDYDIWRKIFDDIIHNIFNHHHNYDHDNHDHHQDDHHHKDHDKDHDKHHDDHHHKDDKHHHHHEEFPLELISDEEKESLLRYPFENVLRMIIEHRQIESTIDEKQIDYRKLIQCPSNPDGQRHRNPFDCNRFYLCYKQNDQTQLALYNCPDGAYFDDTVTVQTCILRSDFEKKYGQCKTRPLPHDDDDDDDKNLVRIFEKILKKIEDFLERKHREYEDYEKQHRNHH</sequence>
<evidence type="ECO:0000256" key="2">
    <source>
        <dbReference type="ARBA" id="ARBA00022729"/>
    </source>
</evidence>